<keyword evidence="6" id="KW-1185">Reference proteome</keyword>
<dbReference type="InterPro" id="IPR011990">
    <property type="entry name" value="TPR-like_helical_dom_sf"/>
</dbReference>
<dbReference type="Proteomes" id="UP000239576">
    <property type="component" value="Unassembled WGS sequence"/>
</dbReference>
<keyword evidence="3" id="KW-0677">Repeat</keyword>
<reference evidence="5 6" key="2">
    <citation type="submission" date="2018-03" db="EMBL/GenBank/DDBJ databases">
        <title>The ancient ancestry and fast evolution of plastids.</title>
        <authorList>
            <person name="Moore K.R."/>
            <person name="Magnabosco C."/>
            <person name="Momper L."/>
            <person name="Gold D.A."/>
            <person name="Bosak T."/>
            <person name="Fournier G.P."/>
        </authorList>
    </citation>
    <scope>NUCLEOTIDE SEQUENCE [LARGE SCALE GENOMIC DNA]</scope>
    <source>
        <strain evidence="5 6">ULC18</strain>
    </source>
</reference>
<evidence type="ECO:0000256" key="2">
    <source>
        <dbReference type="ARBA" id="ARBA00022490"/>
    </source>
</evidence>
<dbReference type="Gene3D" id="1.25.40.10">
    <property type="entry name" value="Tetratricopeptide repeat domain"/>
    <property type="match status" value="1"/>
</dbReference>
<evidence type="ECO:0000313" key="5">
    <source>
        <dbReference type="EMBL" id="PSB26571.1"/>
    </source>
</evidence>
<organism evidence="5 6">
    <name type="scientific">Stenomitos frigidus ULC18</name>
    <dbReference type="NCBI Taxonomy" id="2107698"/>
    <lineage>
        <taxon>Bacteria</taxon>
        <taxon>Bacillati</taxon>
        <taxon>Cyanobacteriota</taxon>
        <taxon>Cyanophyceae</taxon>
        <taxon>Leptolyngbyales</taxon>
        <taxon>Leptolyngbyaceae</taxon>
        <taxon>Stenomitos</taxon>
    </lineage>
</organism>
<dbReference type="OrthoDB" id="3193074at2"/>
<dbReference type="GO" id="GO:0005737">
    <property type="term" value="C:cytoplasm"/>
    <property type="evidence" value="ECO:0007669"/>
    <property type="project" value="UniProtKB-SubCell"/>
</dbReference>
<dbReference type="GO" id="GO:0007018">
    <property type="term" value="P:microtubule-based movement"/>
    <property type="evidence" value="ECO:0007669"/>
    <property type="project" value="TreeGrafter"/>
</dbReference>
<dbReference type="GO" id="GO:0005871">
    <property type="term" value="C:kinesin complex"/>
    <property type="evidence" value="ECO:0007669"/>
    <property type="project" value="InterPro"/>
</dbReference>
<dbReference type="InterPro" id="IPR002151">
    <property type="entry name" value="Kinesin_light"/>
</dbReference>
<keyword evidence="2" id="KW-0963">Cytoplasm</keyword>
<dbReference type="AlphaFoldDB" id="A0A2T1E1I9"/>
<dbReference type="SUPFAM" id="SSF48452">
    <property type="entry name" value="TPR-like"/>
    <property type="match status" value="1"/>
</dbReference>
<dbReference type="PANTHER" id="PTHR45783">
    <property type="entry name" value="KINESIN LIGHT CHAIN"/>
    <property type="match status" value="1"/>
</dbReference>
<gene>
    <name evidence="5" type="ORF">C7B82_19315</name>
</gene>
<name>A0A2T1E1I9_9CYAN</name>
<dbReference type="GO" id="GO:0019894">
    <property type="term" value="F:kinesin binding"/>
    <property type="evidence" value="ECO:0007669"/>
    <property type="project" value="TreeGrafter"/>
</dbReference>
<dbReference type="PANTHER" id="PTHR45783:SF3">
    <property type="entry name" value="KINESIN LIGHT CHAIN"/>
    <property type="match status" value="1"/>
</dbReference>
<proteinExistence type="predicted"/>
<reference evidence="6" key="1">
    <citation type="submission" date="2018-02" db="EMBL/GenBank/DDBJ databases">
        <authorList>
            <person name="Moore K."/>
            <person name="Momper L."/>
        </authorList>
    </citation>
    <scope>NUCLEOTIDE SEQUENCE [LARGE SCALE GENOMIC DNA]</scope>
    <source>
        <strain evidence="6">ULC18</strain>
    </source>
</reference>
<evidence type="ECO:0000256" key="4">
    <source>
        <dbReference type="ARBA" id="ARBA00022803"/>
    </source>
</evidence>
<sequence>MNNLAYLYKSQGRYAEAEPLFLRALAIRVEKLGDDHPSTKAVRQNFRRFLQQVMEAGQTTQLSEHEVTQDVLRQMQAGDGG</sequence>
<dbReference type="Pfam" id="PF13374">
    <property type="entry name" value="TPR_10"/>
    <property type="match status" value="1"/>
</dbReference>
<evidence type="ECO:0000256" key="3">
    <source>
        <dbReference type="ARBA" id="ARBA00022737"/>
    </source>
</evidence>
<dbReference type="EMBL" id="PVWK01000103">
    <property type="protein sequence ID" value="PSB26571.1"/>
    <property type="molecule type" value="Genomic_DNA"/>
</dbReference>
<evidence type="ECO:0000313" key="6">
    <source>
        <dbReference type="Proteomes" id="UP000239576"/>
    </source>
</evidence>
<protein>
    <submittedName>
        <fullName evidence="5">Uncharacterized protein</fullName>
    </submittedName>
</protein>
<keyword evidence="4" id="KW-0802">TPR repeat</keyword>
<evidence type="ECO:0000256" key="1">
    <source>
        <dbReference type="ARBA" id="ARBA00004496"/>
    </source>
</evidence>
<accession>A0A2T1E1I9</accession>
<comment type="subcellular location">
    <subcellularLocation>
        <location evidence="1">Cytoplasm</location>
    </subcellularLocation>
</comment>
<comment type="caution">
    <text evidence="5">The sequence shown here is derived from an EMBL/GenBank/DDBJ whole genome shotgun (WGS) entry which is preliminary data.</text>
</comment>